<dbReference type="RefSeq" id="WP_015694709.1">
    <property type="nucleotide sequence ID" value="NZ_AP018492.1"/>
</dbReference>
<reference evidence="2 3" key="1">
    <citation type="submission" date="2018-01" db="EMBL/GenBank/DDBJ databases">
        <title>Whole genome sequence of Melissococcus plutonius DAT561.</title>
        <authorList>
            <person name="Okumura K."/>
            <person name="Takamatsu D."/>
            <person name="Okura M."/>
        </authorList>
    </citation>
    <scope>NUCLEOTIDE SEQUENCE [LARGE SCALE GENOMIC DNA]</scope>
    <source>
        <strain evidence="2 3">DAT561</strain>
    </source>
</reference>
<dbReference type="InterPro" id="IPR018913">
    <property type="entry name" value="BppU_N"/>
</dbReference>
<dbReference type="Gene3D" id="6.10.250.1350">
    <property type="match status" value="2"/>
</dbReference>
<sequence length="324" mass="37783">MINYPMTLSTTEPNNFVGLIKIRQGDTESQVFDATIVQNGVPVDFTGLTPFFCVKSSPATGLGFSEQKVTQILDAKQGRLTYTLTDYDMQAVQLNHAYFSFRKLGSDQTWRQQFSTKDFAYSIVPSIYTDGIKDSNYIWTFEEILRYFQEWVKESMKTYDDWYLKAQAELQRIIKLFSDWINESKKEYETWRESEKEAFDQWMITNKQDYEAWFKSVKEILESIDPNGKLLLEIIDARQSVDGQKHTNLKERLDTMENNSFTMTDREVDTLMVLQDDHFSKNHEITNVGTAPDSNIDYASLVIAEIDNKKQDTFYLEKVGEIND</sequence>
<gene>
    <name evidence="2" type="ORF">DAT561_0549</name>
</gene>
<evidence type="ECO:0000313" key="3">
    <source>
        <dbReference type="Proteomes" id="UP000269226"/>
    </source>
</evidence>
<dbReference type="GeneID" id="57043106"/>
<dbReference type="Gene3D" id="2.60.40.3350">
    <property type="match status" value="1"/>
</dbReference>
<dbReference type="Pfam" id="PF10651">
    <property type="entry name" value="BppU_N"/>
    <property type="match status" value="1"/>
</dbReference>
<feature type="domain" description="BppU N-terminal" evidence="1">
    <location>
        <begin position="3"/>
        <end position="150"/>
    </location>
</feature>
<protein>
    <submittedName>
        <fullName evidence="2">Phage baseplate upper protein, putative</fullName>
    </submittedName>
</protein>
<name>A0A2Z5Y1L8_9ENTE</name>
<dbReference type="AlphaFoldDB" id="A0A2Z5Y1L8"/>
<evidence type="ECO:0000259" key="1">
    <source>
        <dbReference type="Pfam" id="PF10651"/>
    </source>
</evidence>
<evidence type="ECO:0000313" key="2">
    <source>
        <dbReference type="EMBL" id="BBC60684.1"/>
    </source>
</evidence>
<accession>A0A2Z5Y1L8</accession>
<dbReference type="Proteomes" id="UP000269226">
    <property type="component" value="Chromosome"/>
</dbReference>
<proteinExistence type="predicted"/>
<dbReference type="EMBL" id="AP018492">
    <property type="protein sequence ID" value="BBC60684.1"/>
    <property type="molecule type" value="Genomic_DNA"/>
</dbReference>
<organism evidence="2 3">
    <name type="scientific">Melissococcus plutonius</name>
    <dbReference type="NCBI Taxonomy" id="33970"/>
    <lineage>
        <taxon>Bacteria</taxon>
        <taxon>Bacillati</taxon>
        <taxon>Bacillota</taxon>
        <taxon>Bacilli</taxon>
        <taxon>Lactobacillales</taxon>
        <taxon>Enterococcaceae</taxon>
        <taxon>Melissococcus</taxon>
    </lineage>
</organism>